<dbReference type="AlphaFoldDB" id="A0A0R2G321"/>
<evidence type="ECO:0000259" key="1">
    <source>
        <dbReference type="Pfam" id="PF14504"/>
    </source>
</evidence>
<accession>A0A0R2G321</accession>
<dbReference type="Proteomes" id="UP000051727">
    <property type="component" value="Unassembled WGS sequence"/>
</dbReference>
<dbReference type="OrthoDB" id="9783944at2"/>
<reference evidence="2 3" key="1">
    <citation type="journal article" date="2015" name="Genome Announc.">
        <title>Expanding the biotechnology potential of lactobacilli through comparative genomics of 213 strains and associated genera.</title>
        <authorList>
            <person name="Sun Z."/>
            <person name="Harris H.M."/>
            <person name="McCann A."/>
            <person name="Guo C."/>
            <person name="Argimon S."/>
            <person name="Zhang W."/>
            <person name="Yang X."/>
            <person name="Jeffery I.B."/>
            <person name="Cooney J.C."/>
            <person name="Kagawa T.F."/>
            <person name="Liu W."/>
            <person name="Song Y."/>
            <person name="Salvetti E."/>
            <person name="Wrobel A."/>
            <person name="Rasinkangas P."/>
            <person name="Parkhill J."/>
            <person name="Rea M.C."/>
            <person name="O'Sullivan O."/>
            <person name="Ritari J."/>
            <person name="Douillard F.P."/>
            <person name="Paul Ross R."/>
            <person name="Yang R."/>
            <person name="Briner A.E."/>
            <person name="Felis G.E."/>
            <person name="de Vos W.M."/>
            <person name="Barrangou R."/>
            <person name="Klaenhammer T.R."/>
            <person name="Caufield P.W."/>
            <person name="Cui Y."/>
            <person name="Zhang H."/>
            <person name="O'Toole P.W."/>
        </authorList>
    </citation>
    <scope>NUCLEOTIDE SEQUENCE [LARGE SCALE GENOMIC DNA]</scope>
    <source>
        <strain evidence="2 3">ATCC 27304</strain>
    </source>
</reference>
<dbReference type="InterPro" id="IPR029410">
    <property type="entry name" value="CAP_assoc"/>
</dbReference>
<dbReference type="PATRIC" id="fig|1618.3.peg.147"/>
<comment type="caution">
    <text evidence="2">The sequence shown here is derived from an EMBL/GenBank/DDBJ whole genome shotgun (WGS) entry which is preliminary data.</text>
</comment>
<dbReference type="STRING" id="1618.IV36_GL000147"/>
<name>A0A0R2G321_9LACO</name>
<feature type="domain" description="CAP-associated" evidence="1">
    <location>
        <begin position="70"/>
        <end position="213"/>
    </location>
</feature>
<evidence type="ECO:0000313" key="3">
    <source>
        <dbReference type="Proteomes" id="UP000051727"/>
    </source>
</evidence>
<dbReference type="RefSeq" id="WP_056990261.1">
    <property type="nucleotide sequence ID" value="NZ_JQAR01000001.1"/>
</dbReference>
<evidence type="ECO:0000313" key="2">
    <source>
        <dbReference type="EMBL" id="KRN34347.1"/>
    </source>
</evidence>
<dbReference type="EMBL" id="JQAR01000001">
    <property type="protein sequence ID" value="KRN34347.1"/>
    <property type="molecule type" value="Genomic_DNA"/>
</dbReference>
<organism evidence="2 3">
    <name type="scientific">Liquorilactobacillus mali</name>
    <dbReference type="NCBI Taxonomy" id="1618"/>
    <lineage>
        <taxon>Bacteria</taxon>
        <taxon>Bacillati</taxon>
        <taxon>Bacillota</taxon>
        <taxon>Bacilli</taxon>
        <taxon>Lactobacillales</taxon>
        <taxon>Lactobacillaceae</taxon>
        <taxon>Liquorilactobacillus</taxon>
    </lineage>
</organism>
<dbReference type="Pfam" id="PF14504">
    <property type="entry name" value="CAP_assoc_N"/>
    <property type="match status" value="1"/>
</dbReference>
<dbReference type="InterPro" id="IPR035940">
    <property type="entry name" value="CAP_sf"/>
</dbReference>
<gene>
    <name evidence="2" type="ORF">IV36_GL000147</name>
</gene>
<proteinExistence type="predicted"/>
<protein>
    <recommendedName>
        <fullName evidence="1">CAP-associated domain-containing protein</fullName>
    </recommendedName>
</protein>
<dbReference type="Gene3D" id="3.40.33.10">
    <property type="entry name" value="CAP"/>
    <property type="match status" value="1"/>
</dbReference>
<sequence length="381" mass="43350">MRIKLILRTIRNFILILLFSLVILYCSAIYSDRNAKDTQQRSTEKVQKTNSRLTTPKITRIKTQGFASYIGMGSNQFEEKFGQPEATMDSAINVEWLLYNLDSSSYLKVGIDQYTQKVCSIVVVGNIANNNSKLEVGMTFKQLLQLSTLYANFEVSYREENFQFELSENDLNNHPLIGFANGSYVIPYLQPNSKKVMALEFLDTGMLLKKNIYQIVSRTPIPSQYQGETNWDQLDIMVPFDLMQVINAKRRILANTVLPVGDPLTQSAQSIIDSLEKNPKRYLKTSYANLLEDITSGDVGRNRFLSLNQSDFSKKLYQDVGLNAKNVEVYAILPFYSSTTFFENTKLQQDVWYSLVDSKTKKIGIAYNQGLLVIIINKGGN</sequence>